<name>A0A9W9JBU9_9EURO</name>
<keyword evidence="4" id="KW-1185">Reference proteome</keyword>
<proteinExistence type="predicted"/>
<sequence length="73" mass="7286">MKSNYIFPILGVALTITATPVPQNPPLVARDENPTTTSAADNCGHPGGGDWGGTGYSGWGGGWGNGGGWGRGG</sequence>
<feature type="region of interest" description="Disordered" evidence="1">
    <location>
        <begin position="20"/>
        <end position="46"/>
    </location>
</feature>
<accession>A0A9W9JBU9</accession>
<feature type="signal peptide" evidence="2">
    <location>
        <begin position="1"/>
        <end position="18"/>
    </location>
</feature>
<gene>
    <name evidence="3" type="ORF">N7449_009354</name>
</gene>
<feature type="chain" id="PRO_5040880467" evidence="2">
    <location>
        <begin position="19"/>
        <end position="73"/>
    </location>
</feature>
<reference evidence="3" key="2">
    <citation type="journal article" date="2023" name="IMA Fungus">
        <title>Comparative genomic study of the Penicillium genus elucidates a diverse pangenome and 15 lateral gene transfer events.</title>
        <authorList>
            <person name="Petersen C."/>
            <person name="Sorensen T."/>
            <person name="Nielsen M.R."/>
            <person name="Sondergaard T.E."/>
            <person name="Sorensen J.L."/>
            <person name="Fitzpatrick D.A."/>
            <person name="Frisvad J.C."/>
            <person name="Nielsen K.L."/>
        </authorList>
    </citation>
    <scope>NUCLEOTIDE SEQUENCE</scope>
    <source>
        <strain evidence="3">IBT 20477</strain>
    </source>
</reference>
<protein>
    <submittedName>
        <fullName evidence="3">Uncharacterized protein</fullName>
    </submittedName>
</protein>
<comment type="caution">
    <text evidence="3">The sequence shown here is derived from an EMBL/GenBank/DDBJ whole genome shotgun (WGS) entry which is preliminary data.</text>
</comment>
<dbReference type="EMBL" id="JAPQKQ010000006">
    <property type="protein sequence ID" value="KAJ5193212.1"/>
    <property type="molecule type" value="Genomic_DNA"/>
</dbReference>
<organism evidence="3 4">
    <name type="scientific">Penicillium cf. viridicatum</name>
    <dbReference type="NCBI Taxonomy" id="2972119"/>
    <lineage>
        <taxon>Eukaryota</taxon>
        <taxon>Fungi</taxon>
        <taxon>Dikarya</taxon>
        <taxon>Ascomycota</taxon>
        <taxon>Pezizomycotina</taxon>
        <taxon>Eurotiomycetes</taxon>
        <taxon>Eurotiomycetidae</taxon>
        <taxon>Eurotiales</taxon>
        <taxon>Aspergillaceae</taxon>
        <taxon>Penicillium</taxon>
    </lineage>
</organism>
<dbReference type="AlphaFoldDB" id="A0A9W9JBU9"/>
<evidence type="ECO:0000313" key="4">
    <source>
        <dbReference type="Proteomes" id="UP001150942"/>
    </source>
</evidence>
<dbReference type="Proteomes" id="UP001150942">
    <property type="component" value="Unassembled WGS sequence"/>
</dbReference>
<evidence type="ECO:0000256" key="1">
    <source>
        <dbReference type="SAM" id="MobiDB-lite"/>
    </source>
</evidence>
<dbReference type="OrthoDB" id="10504607at2759"/>
<evidence type="ECO:0000313" key="3">
    <source>
        <dbReference type="EMBL" id="KAJ5193212.1"/>
    </source>
</evidence>
<reference evidence="3" key="1">
    <citation type="submission" date="2022-11" db="EMBL/GenBank/DDBJ databases">
        <authorList>
            <person name="Petersen C."/>
        </authorList>
    </citation>
    <scope>NUCLEOTIDE SEQUENCE</scope>
    <source>
        <strain evidence="3">IBT 20477</strain>
    </source>
</reference>
<keyword evidence="2" id="KW-0732">Signal</keyword>
<evidence type="ECO:0000256" key="2">
    <source>
        <dbReference type="SAM" id="SignalP"/>
    </source>
</evidence>